<sequence length="52" mass="5570">MTNLQPLCHQCHSRKTAKDHRKRVACGCDVSGTPADPSHPWNRAAVGDSGTA</sequence>
<keyword evidence="3" id="KW-1185">Reference proteome</keyword>
<name>A0A1Q8YAQ5_9BURK</name>
<dbReference type="Proteomes" id="UP000185911">
    <property type="component" value="Unassembled WGS sequence"/>
</dbReference>
<reference evidence="2 3" key="1">
    <citation type="submission" date="2017-01" db="EMBL/GenBank/DDBJ databases">
        <title>Genome sequence of Rhodoferax antarcticus ANT.BR, a psychrophilic purple nonsulfur bacterium from an Antarctic microbial mat.</title>
        <authorList>
            <person name="Baker J."/>
            <person name="Riester C."/>
            <person name="Skinner B."/>
            <person name="Newell A."/>
            <person name="Swingley W."/>
            <person name="Madigan M."/>
            <person name="Jung D."/>
            <person name="Asao M."/>
            <person name="Chen M."/>
            <person name="Loughlin P."/>
            <person name="Pan H."/>
            <person name="Lin S."/>
            <person name="Li N."/>
            <person name="Shaw J."/>
            <person name="Prado M."/>
            <person name="Sherman C."/>
            <person name="Li X."/>
            <person name="Tang J."/>
            <person name="Blankenship R."/>
            <person name="Zhao T."/>
            <person name="Touchman J."/>
            <person name="Sattley M."/>
        </authorList>
    </citation>
    <scope>NUCLEOTIDE SEQUENCE [LARGE SCALE GENOMIC DNA]</scope>
    <source>
        <strain evidence="2 3">ANT.BR</strain>
    </source>
</reference>
<dbReference type="AlphaFoldDB" id="A0A1Q8YAQ5"/>
<evidence type="ECO:0000313" key="3">
    <source>
        <dbReference type="Proteomes" id="UP000185911"/>
    </source>
</evidence>
<evidence type="ECO:0000256" key="1">
    <source>
        <dbReference type="SAM" id="MobiDB-lite"/>
    </source>
</evidence>
<gene>
    <name evidence="2" type="ORF">BLL52_3716</name>
</gene>
<dbReference type="STRING" id="81479.RA876_11760"/>
<proteinExistence type="predicted"/>
<feature type="region of interest" description="Disordered" evidence="1">
    <location>
        <begin position="31"/>
        <end position="52"/>
    </location>
</feature>
<evidence type="ECO:0000313" key="2">
    <source>
        <dbReference type="EMBL" id="OLP04900.1"/>
    </source>
</evidence>
<organism evidence="2 3">
    <name type="scientific">Rhodoferax antarcticus ANT.BR</name>
    <dbReference type="NCBI Taxonomy" id="1111071"/>
    <lineage>
        <taxon>Bacteria</taxon>
        <taxon>Pseudomonadati</taxon>
        <taxon>Pseudomonadota</taxon>
        <taxon>Betaproteobacteria</taxon>
        <taxon>Burkholderiales</taxon>
        <taxon>Comamonadaceae</taxon>
        <taxon>Rhodoferax</taxon>
    </lineage>
</organism>
<evidence type="ECO:0008006" key="4">
    <source>
        <dbReference type="Google" id="ProtNLM"/>
    </source>
</evidence>
<comment type="caution">
    <text evidence="2">The sequence shown here is derived from an EMBL/GenBank/DDBJ whole genome shotgun (WGS) entry which is preliminary data.</text>
</comment>
<protein>
    <recommendedName>
        <fullName evidence="4">HNH endonuclease</fullName>
    </recommendedName>
</protein>
<dbReference type="EMBL" id="MSYM01000018">
    <property type="protein sequence ID" value="OLP04900.1"/>
    <property type="molecule type" value="Genomic_DNA"/>
</dbReference>
<accession>A0A1Q8YAQ5</accession>